<proteinExistence type="predicted"/>
<dbReference type="RefSeq" id="WP_162363228.1">
    <property type="nucleotide sequence ID" value="NZ_CP047591.1"/>
</dbReference>
<evidence type="ECO:0000313" key="1">
    <source>
        <dbReference type="EMBL" id="QHI73463.1"/>
    </source>
</evidence>
<protein>
    <submittedName>
        <fullName evidence="1">Uncharacterized protein</fullName>
    </submittedName>
</protein>
<reference evidence="1 2" key="1">
    <citation type="submission" date="2020-01" db="EMBL/GenBank/DDBJ databases">
        <title>Genomic analysis of Aminipila sp. CBA3637.</title>
        <authorList>
            <person name="Kim Y.B."/>
            <person name="Roh S.W."/>
        </authorList>
    </citation>
    <scope>NUCLEOTIDE SEQUENCE [LARGE SCALE GENOMIC DNA]</scope>
    <source>
        <strain evidence="1 2">CBA3637</strain>
    </source>
</reference>
<dbReference type="KEGG" id="amic:Ami3637_14720"/>
<sequence length="109" mass="12739">MKMKHLLLEVYCDCKDKTKPLYCTHGIGWPGSHCFENNCKYLSYTNCPNEIAYAGTTGVVEKIEHFIGFGGDMYPENCDEESERFLIQKWQEICEEKIAEAYKQFKSKY</sequence>
<gene>
    <name evidence="1" type="ORF">Ami3637_14720</name>
</gene>
<keyword evidence="2" id="KW-1185">Reference proteome</keyword>
<dbReference type="AlphaFoldDB" id="A0A6P1MK07"/>
<accession>A0A6P1MK07</accession>
<dbReference type="EMBL" id="CP047591">
    <property type="protein sequence ID" value="QHI73463.1"/>
    <property type="molecule type" value="Genomic_DNA"/>
</dbReference>
<name>A0A6P1MK07_9FIRM</name>
<organism evidence="1 2">
    <name type="scientific">Aminipila terrae</name>
    <dbReference type="NCBI Taxonomy" id="2697030"/>
    <lineage>
        <taxon>Bacteria</taxon>
        <taxon>Bacillati</taxon>
        <taxon>Bacillota</taxon>
        <taxon>Clostridia</taxon>
        <taxon>Peptostreptococcales</taxon>
        <taxon>Anaerovoracaceae</taxon>
        <taxon>Aminipila</taxon>
    </lineage>
</organism>
<dbReference type="Proteomes" id="UP000463883">
    <property type="component" value="Chromosome"/>
</dbReference>
<evidence type="ECO:0000313" key="2">
    <source>
        <dbReference type="Proteomes" id="UP000463883"/>
    </source>
</evidence>